<dbReference type="Proteomes" id="UP001153709">
    <property type="component" value="Chromosome 2"/>
</dbReference>
<accession>A0A9N9STK0</accession>
<dbReference type="OrthoDB" id="6770258at2759"/>
<reference evidence="1" key="1">
    <citation type="submission" date="2022-01" db="EMBL/GenBank/DDBJ databases">
        <authorList>
            <person name="King R."/>
        </authorList>
    </citation>
    <scope>NUCLEOTIDE SEQUENCE</scope>
</reference>
<keyword evidence="2" id="KW-1185">Reference proteome</keyword>
<organism evidence="1 2">
    <name type="scientific">Diabrotica balteata</name>
    <name type="common">Banded cucumber beetle</name>
    <dbReference type="NCBI Taxonomy" id="107213"/>
    <lineage>
        <taxon>Eukaryota</taxon>
        <taxon>Metazoa</taxon>
        <taxon>Ecdysozoa</taxon>
        <taxon>Arthropoda</taxon>
        <taxon>Hexapoda</taxon>
        <taxon>Insecta</taxon>
        <taxon>Pterygota</taxon>
        <taxon>Neoptera</taxon>
        <taxon>Endopterygota</taxon>
        <taxon>Coleoptera</taxon>
        <taxon>Polyphaga</taxon>
        <taxon>Cucujiformia</taxon>
        <taxon>Chrysomeloidea</taxon>
        <taxon>Chrysomelidae</taxon>
        <taxon>Galerucinae</taxon>
        <taxon>Diabroticina</taxon>
        <taxon>Diabroticites</taxon>
        <taxon>Diabrotica</taxon>
    </lineage>
</organism>
<sequence length="82" mass="9951">MAKLFKSHNLNLDIKVRLLRCYIFSTLYYGVESWALTEAIEKKLEAFKMWLYRRILRISWTEKIINETTTKDGERKRSDVYN</sequence>
<evidence type="ECO:0000313" key="2">
    <source>
        <dbReference type="Proteomes" id="UP001153709"/>
    </source>
</evidence>
<gene>
    <name evidence="1" type="ORF">DIABBA_LOCUS3869</name>
</gene>
<evidence type="ECO:0000313" key="1">
    <source>
        <dbReference type="EMBL" id="CAG9830140.1"/>
    </source>
</evidence>
<proteinExistence type="predicted"/>
<dbReference type="AlphaFoldDB" id="A0A9N9STK0"/>
<dbReference type="EMBL" id="OU898277">
    <property type="protein sequence ID" value="CAG9830140.1"/>
    <property type="molecule type" value="Genomic_DNA"/>
</dbReference>
<protein>
    <submittedName>
        <fullName evidence="1">Uncharacterized protein</fullName>
    </submittedName>
</protein>
<name>A0A9N9STK0_DIABA</name>